<keyword evidence="1" id="KW-0732">Signal</keyword>
<feature type="chain" id="PRO_5041332188" description="Activin types I and II receptor domain-containing protein" evidence="1">
    <location>
        <begin position="24"/>
        <end position="130"/>
    </location>
</feature>
<name>A0AA39IR08_9BILA</name>
<dbReference type="EMBL" id="JAUCMV010000001">
    <property type="protein sequence ID" value="KAK0428873.1"/>
    <property type="molecule type" value="Genomic_DNA"/>
</dbReference>
<sequence length="130" mass="14345">MKTSTLVLLGLVAATLIVDPISSLRCRVYRNNKGIITAEDETECHPGGLCSSILVYRKNIVNYYGSVSHCIYRDRCPPVLNNIERVSGTMEVAAYCCDTDFCNTILLPPGVTTPPPGSRRRIGGVWRRNV</sequence>
<evidence type="ECO:0000313" key="2">
    <source>
        <dbReference type="EMBL" id="KAK0428873.1"/>
    </source>
</evidence>
<keyword evidence="3" id="KW-1185">Reference proteome</keyword>
<dbReference type="InterPro" id="IPR045860">
    <property type="entry name" value="Snake_toxin-like_sf"/>
</dbReference>
<reference evidence="2" key="1">
    <citation type="submission" date="2023-06" db="EMBL/GenBank/DDBJ databases">
        <title>Genomic analysis of the entomopathogenic nematode Steinernema hermaphroditum.</title>
        <authorList>
            <person name="Schwarz E.M."/>
            <person name="Heppert J.K."/>
            <person name="Baniya A."/>
            <person name="Schwartz H.T."/>
            <person name="Tan C.-H."/>
            <person name="Antoshechkin I."/>
            <person name="Sternberg P.W."/>
            <person name="Goodrich-Blair H."/>
            <person name="Dillman A.R."/>
        </authorList>
    </citation>
    <scope>NUCLEOTIDE SEQUENCE</scope>
    <source>
        <strain evidence="2">PS9179</strain>
        <tissue evidence="2">Whole animal</tissue>
    </source>
</reference>
<evidence type="ECO:0008006" key="4">
    <source>
        <dbReference type="Google" id="ProtNLM"/>
    </source>
</evidence>
<evidence type="ECO:0000256" key="1">
    <source>
        <dbReference type="SAM" id="SignalP"/>
    </source>
</evidence>
<dbReference type="AlphaFoldDB" id="A0AA39IR08"/>
<organism evidence="2 3">
    <name type="scientific">Steinernema hermaphroditum</name>
    <dbReference type="NCBI Taxonomy" id="289476"/>
    <lineage>
        <taxon>Eukaryota</taxon>
        <taxon>Metazoa</taxon>
        <taxon>Ecdysozoa</taxon>
        <taxon>Nematoda</taxon>
        <taxon>Chromadorea</taxon>
        <taxon>Rhabditida</taxon>
        <taxon>Tylenchina</taxon>
        <taxon>Panagrolaimomorpha</taxon>
        <taxon>Strongyloidoidea</taxon>
        <taxon>Steinernematidae</taxon>
        <taxon>Steinernema</taxon>
    </lineage>
</organism>
<feature type="signal peptide" evidence="1">
    <location>
        <begin position="1"/>
        <end position="23"/>
    </location>
</feature>
<dbReference type="Proteomes" id="UP001175271">
    <property type="component" value="Unassembled WGS sequence"/>
</dbReference>
<gene>
    <name evidence="2" type="ORF">QR680_011059</name>
</gene>
<evidence type="ECO:0000313" key="3">
    <source>
        <dbReference type="Proteomes" id="UP001175271"/>
    </source>
</evidence>
<dbReference type="SUPFAM" id="SSF57302">
    <property type="entry name" value="Snake toxin-like"/>
    <property type="match status" value="1"/>
</dbReference>
<accession>A0AA39IR08</accession>
<proteinExistence type="predicted"/>
<protein>
    <recommendedName>
        <fullName evidence="4">Activin types I and II receptor domain-containing protein</fullName>
    </recommendedName>
</protein>
<comment type="caution">
    <text evidence="2">The sequence shown here is derived from an EMBL/GenBank/DDBJ whole genome shotgun (WGS) entry which is preliminary data.</text>
</comment>